<dbReference type="Pfam" id="PF02518">
    <property type="entry name" value="HATPase_c"/>
    <property type="match status" value="1"/>
</dbReference>
<dbReference type="PANTHER" id="PTHR45528:SF1">
    <property type="entry name" value="SENSOR HISTIDINE KINASE CPXA"/>
    <property type="match status" value="1"/>
</dbReference>
<dbReference type="InterPro" id="IPR005467">
    <property type="entry name" value="His_kinase_dom"/>
</dbReference>
<keyword evidence="7 14" id="KW-0812">Transmembrane</keyword>
<keyword evidence="13 14" id="KW-0472">Membrane</keyword>
<dbReference type="SMART" id="SM00304">
    <property type="entry name" value="HAMP"/>
    <property type="match status" value="1"/>
</dbReference>
<proteinExistence type="predicted"/>
<dbReference type="Pfam" id="PF00672">
    <property type="entry name" value="HAMP"/>
    <property type="match status" value="1"/>
</dbReference>
<gene>
    <name evidence="17" type="ORF">ACJDU8_04995</name>
</gene>
<evidence type="ECO:0000256" key="6">
    <source>
        <dbReference type="ARBA" id="ARBA00022679"/>
    </source>
</evidence>
<accession>A0ABW8SIC7</accession>
<evidence type="ECO:0000256" key="11">
    <source>
        <dbReference type="ARBA" id="ARBA00022989"/>
    </source>
</evidence>
<comment type="caution">
    <text evidence="17">The sequence shown here is derived from an EMBL/GenBank/DDBJ whole genome shotgun (WGS) entry which is preliminary data.</text>
</comment>
<dbReference type="EMBL" id="JBJHZX010000005">
    <property type="protein sequence ID" value="MFL0194934.1"/>
    <property type="molecule type" value="Genomic_DNA"/>
</dbReference>
<keyword evidence="4" id="KW-1003">Cell membrane</keyword>
<feature type="transmembrane region" description="Helical" evidence="14">
    <location>
        <begin position="12"/>
        <end position="33"/>
    </location>
</feature>
<evidence type="ECO:0000256" key="5">
    <source>
        <dbReference type="ARBA" id="ARBA00022553"/>
    </source>
</evidence>
<evidence type="ECO:0000256" key="4">
    <source>
        <dbReference type="ARBA" id="ARBA00022475"/>
    </source>
</evidence>
<dbReference type="InterPro" id="IPR004358">
    <property type="entry name" value="Sig_transdc_His_kin-like_C"/>
</dbReference>
<dbReference type="CDD" id="cd06225">
    <property type="entry name" value="HAMP"/>
    <property type="match status" value="1"/>
</dbReference>
<keyword evidence="6" id="KW-0808">Transferase</keyword>
<dbReference type="SUPFAM" id="SSF47384">
    <property type="entry name" value="Homodimeric domain of signal transducing histidine kinase"/>
    <property type="match status" value="1"/>
</dbReference>
<evidence type="ECO:0000256" key="8">
    <source>
        <dbReference type="ARBA" id="ARBA00022741"/>
    </source>
</evidence>
<dbReference type="Gene3D" id="6.10.340.10">
    <property type="match status" value="1"/>
</dbReference>
<evidence type="ECO:0000256" key="10">
    <source>
        <dbReference type="ARBA" id="ARBA00022840"/>
    </source>
</evidence>
<feature type="domain" description="HAMP" evidence="16">
    <location>
        <begin position="201"/>
        <end position="253"/>
    </location>
</feature>
<dbReference type="Gene3D" id="1.10.287.130">
    <property type="match status" value="1"/>
</dbReference>
<keyword evidence="12" id="KW-0902">Two-component regulatory system</keyword>
<keyword evidence="10 17" id="KW-0067">ATP-binding</keyword>
<evidence type="ECO:0000313" key="17">
    <source>
        <dbReference type="EMBL" id="MFL0194934.1"/>
    </source>
</evidence>
<dbReference type="InterPro" id="IPR036890">
    <property type="entry name" value="HATPase_C_sf"/>
</dbReference>
<dbReference type="InterPro" id="IPR036097">
    <property type="entry name" value="HisK_dim/P_sf"/>
</dbReference>
<evidence type="ECO:0000256" key="14">
    <source>
        <dbReference type="SAM" id="Phobius"/>
    </source>
</evidence>
<dbReference type="SMART" id="SM00388">
    <property type="entry name" value="HisKA"/>
    <property type="match status" value="1"/>
</dbReference>
<dbReference type="CDD" id="cd00075">
    <property type="entry name" value="HATPase"/>
    <property type="match status" value="1"/>
</dbReference>
<organism evidence="17 18">
    <name type="scientific">Candidatus Clostridium eludens</name>
    <dbReference type="NCBI Taxonomy" id="3381663"/>
    <lineage>
        <taxon>Bacteria</taxon>
        <taxon>Bacillati</taxon>
        <taxon>Bacillota</taxon>
        <taxon>Clostridia</taxon>
        <taxon>Eubacteriales</taxon>
        <taxon>Clostridiaceae</taxon>
        <taxon>Clostridium</taxon>
    </lineage>
</organism>
<dbReference type="InterPro" id="IPR003594">
    <property type="entry name" value="HATPase_dom"/>
</dbReference>
<comment type="subcellular location">
    <subcellularLocation>
        <location evidence="2">Cell membrane</location>
        <topology evidence="2">Multi-pass membrane protein</topology>
    </subcellularLocation>
</comment>
<dbReference type="PRINTS" id="PR00344">
    <property type="entry name" value="BCTRLSENSOR"/>
</dbReference>
<dbReference type="RefSeq" id="WP_406791051.1">
    <property type="nucleotide sequence ID" value="NZ_JBJHZX010000005.1"/>
</dbReference>
<evidence type="ECO:0000259" key="15">
    <source>
        <dbReference type="PROSITE" id="PS50109"/>
    </source>
</evidence>
<keyword evidence="5" id="KW-0597">Phosphoprotein</keyword>
<dbReference type="Proteomes" id="UP001623660">
    <property type="component" value="Unassembled WGS sequence"/>
</dbReference>
<reference evidence="17 18" key="1">
    <citation type="submission" date="2024-11" db="EMBL/GenBank/DDBJ databases">
        <authorList>
            <person name="Heng Y.C."/>
            <person name="Lim A.C.H."/>
            <person name="Lee J.K.Y."/>
            <person name="Kittelmann S."/>
        </authorList>
    </citation>
    <scope>NUCLEOTIDE SEQUENCE [LARGE SCALE GENOMIC DNA]</scope>
    <source>
        <strain evidence="17 18">WILCCON 0269</strain>
    </source>
</reference>
<protein>
    <recommendedName>
        <fullName evidence="3">histidine kinase</fullName>
        <ecNumber evidence="3">2.7.13.3</ecNumber>
    </recommendedName>
</protein>
<keyword evidence="9" id="KW-0418">Kinase</keyword>
<keyword evidence="18" id="KW-1185">Reference proteome</keyword>
<comment type="catalytic activity">
    <reaction evidence="1">
        <text>ATP + protein L-histidine = ADP + protein N-phospho-L-histidine.</text>
        <dbReference type="EC" id="2.7.13.3"/>
    </reaction>
</comment>
<evidence type="ECO:0000256" key="9">
    <source>
        <dbReference type="ARBA" id="ARBA00022777"/>
    </source>
</evidence>
<dbReference type="Gene3D" id="3.30.565.10">
    <property type="entry name" value="Histidine kinase-like ATPase, C-terminal domain"/>
    <property type="match status" value="1"/>
</dbReference>
<dbReference type="Pfam" id="PF00512">
    <property type="entry name" value="HisKA"/>
    <property type="match status" value="1"/>
</dbReference>
<keyword evidence="8" id="KW-0547">Nucleotide-binding</keyword>
<evidence type="ECO:0000256" key="3">
    <source>
        <dbReference type="ARBA" id="ARBA00012438"/>
    </source>
</evidence>
<sequence>MSIKMRLKLSYIAMLIIPFVLIIALNNIFISYIEGNTRDTIIGRTVKDKISFYNQVISSNNVFIKKVNKQILQNSDELLDTKYLQQLEKSIGLNHTGIVLRKNKSIIYSSDYIKKDLNTLLLPPFDSDTTTPSNNSWHNKTLIILGEQYFYFKDGSQGSIFYILDVGAFNKFIRKDTIILIICILFILTFTNGLLTYLISRSIIKPLKELENAANEIEQGNLDYKMNVCSKDEIGEVCKSFEKMRSRLRESLEIQQQYEKNRKELISNISHDLKTPITSIKGYIEGIRDGIADTPDKMNKYINTIYTKANYMDNLIDDLFLFSKLDLNRVLFDFQIVDIRNYIKDCVEEINFDLDKDIELTLNIPEDPIMVKVDVQKLNRVIMNIVGNSIKYKTLRKLKINITVKDKNAYTIIEIKDNGRGISEEGLPYIFDRFFRADTSRETTSGGSGLGLAIVKKIIEEHGGQIWAHSSLNEGTTIFFTLKKHTNRGDLA</sequence>
<feature type="transmembrane region" description="Helical" evidence="14">
    <location>
        <begin position="178"/>
        <end position="199"/>
    </location>
</feature>
<evidence type="ECO:0000259" key="16">
    <source>
        <dbReference type="PROSITE" id="PS50885"/>
    </source>
</evidence>
<dbReference type="PROSITE" id="PS50109">
    <property type="entry name" value="HIS_KIN"/>
    <property type="match status" value="1"/>
</dbReference>
<dbReference type="GO" id="GO:0005524">
    <property type="term" value="F:ATP binding"/>
    <property type="evidence" value="ECO:0007669"/>
    <property type="project" value="UniProtKB-KW"/>
</dbReference>
<dbReference type="CDD" id="cd00082">
    <property type="entry name" value="HisKA"/>
    <property type="match status" value="1"/>
</dbReference>
<evidence type="ECO:0000256" key="13">
    <source>
        <dbReference type="ARBA" id="ARBA00023136"/>
    </source>
</evidence>
<evidence type="ECO:0000256" key="7">
    <source>
        <dbReference type="ARBA" id="ARBA00022692"/>
    </source>
</evidence>
<evidence type="ECO:0000313" key="18">
    <source>
        <dbReference type="Proteomes" id="UP001623660"/>
    </source>
</evidence>
<feature type="domain" description="Histidine kinase" evidence="15">
    <location>
        <begin position="268"/>
        <end position="486"/>
    </location>
</feature>
<dbReference type="PROSITE" id="PS50885">
    <property type="entry name" value="HAMP"/>
    <property type="match status" value="1"/>
</dbReference>
<evidence type="ECO:0000256" key="2">
    <source>
        <dbReference type="ARBA" id="ARBA00004651"/>
    </source>
</evidence>
<dbReference type="EC" id="2.7.13.3" evidence="3"/>
<name>A0ABW8SIC7_9CLOT</name>
<dbReference type="InterPro" id="IPR003660">
    <property type="entry name" value="HAMP_dom"/>
</dbReference>
<evidence type="ECO:0000256" key="12">
    <source>
        <dbReference type="ARBA" id="ARBA00023012"/>
    </source>
</evidence>
<dbReference type="SMART" id="SM00387">
    <property type="entry name" value="HATPase_c"/>
    <property type="match status" value="1"/>
</dbReference>
<evidence type="ECO:0000256" key="1">
    <source>
        <dbReference type="ARBA" id="ARBA00000085"/>
    </source>
</evidence>
<dbReference type="InterPro" id="IPR050398">
    <property type="entry name" value="HssS/ArlS-like"/>
</dbReference>
<dbReference type="PANTHER" id="PTHR45528">
    <property type="entry name" value="SENSOR HISTIDINE KINASE CPXA"/>
    <property type="match status" value="1"/>
</dbReference>
<dbReference type="InterPro" id="IPR003661">
    <property type="entry name" value="HisK_dim/P_dom"/>
</dbReference>
<dbReference type="SUPFAM" id="SSF158472">
    <property type="entry name" value="HAMP domain-like"/>
    <property type="match status" value="1"/>
</dbReference>
<dbReference type="SUPFAM" id="SSF55874">
    <property type="entry name" value="ATPase domain of HSP90 chaperone/DNA topoisomerase II/histidine kinase"/>
    <property type="match status" value="1"/>
</dbReference>
<keyword evidence="11 14" id="KW-1133">Transmembrane helix</keyword>